<dbReference type="AlphaFoldDB" id="A0A8D9B717"/>
<reference evidence="1" key="1">
    <citation type="submission" date="2021-05" db="EMBL/GenBank/DDBJ databases">
        <authorList>
            <person name="Alioto T."/>
            <person name="Alioto T."/>
            <person name="Gomez Garrido J."/>
        </authorList>
    </citation>
    <scope>NUCLEOTIDE SEQUENCE</scope>
</reference>
<proteinExistence type="predicted"/>
<name>A0A8D9B717_9HEMI</name>
<dbReference type="PANTHER" id="PTHR33480">
    <property type="entry name" value="SET DOMAIN-CONTAINING PROTEIN-RELATED"/>
    <property type="match status" value="1"/>
</dbReference>
<protein>
    <submittedName>
        <fullName evidence="1">Uncharacterized protein</fullName>
    </submittedName>
</protein>
<sequence length="230" mass="27176">MCFHCMYCDKYVPKFWVHLIKHHADKPNVREVILENEETEKKRKIAVLNTQSKARFYYLTTEEYTYCQFCNVLVKRYWYHVERAHKHDSEKVAEIINETVLSVKRAKVKALKTAMLQEIGIVHKNKRCLGESKLCPHCKCYISKKNLWKHIGECQVKKACPETKDEKMKRTVQSASEIATMTLTHKPYSEDVKKMLSKLRSDEVSEIIKNDELIMDYGDHLCIEKILDIF</sequence>
<evidence type="ECO:0000313" key="1">
    <source>
        <dbReference type="EMBL" id="CAG6776196.1"/>
    </source>
</evidence>
<dbReference type="PANTHER" id="PTHR33480:SF1">
    <property type="entry name" value="TYR RECOMBINASE DOMAIN-CONTAINING PROTEIN"/>
    <property type="match status" value="1"/>
</dbReference>
<organism evidence="1">
    <name type="scientific">Cacopsylla melanoneura</name>
    <dbReference type="NCBI Taxonomy" id="428564"/>
    <lineage>
        <taxon>Eukaryota</taxon>
        <taxon>Metazoa</taxon>
        <taxon>Ecdysozoa</taxon>
        <taxon>Arthropoda</taxon>
        <taxon>Hexapoda</taxon>
        <taxon>Insecta</taxon>
        <taxon>Pterygota</taxon>
        <taxon>Neoptera</taxon>
        <taxon>Paraneoptera</taxon>
        <taxon>Hemiptera</taxon>
        <taxon>Sternorrhyncha</taxon>
        <taxon>Psylloidea</taxon>
        <taxon>Psyllidae</taxon>
        <taxon>Psyllinae</taxon>
        <taxon>Cacopsylla</taxon>
    </lineage>
</organism>
<dbReference type="EMBL" id="HBUF01601307">
    <property type="protein sequence ID" value="CAG6776196.1"/>
    <property type="molecule type" value="Transcribed_RNA"/>
</dbReference>
<accession>A0A8D9B717</accession>